<dbReference type="Proteomes" id="UP000887116">
    <property type="component" value="Unassembled WGS sequence"/>
</dbReference>
<name>A0A8X6GR80_TRICU</name>
<reference evidence="1" key="1">
    <citation type="submission" date="2020-07" db="EMBL/GenBank/DDBJ databases">
        <title>Multicomponent nature underlies the extraordinary mechanical properties of spider dragline silk.</title>
        <authorList>
            <person name="Kono N."/>
            <person name="Nakamura H."/>
            <person name="Mori M."/>
            <person name="Yoshida Y."/>
            <person name="Ohtoshi R."/>
            <person name="Malay A.D."/>
            <person name="Moran D.A.P."/>
            <person name="Tomita M."/>
            <person name="Numata K."/>
            <person name="Arakawa K."/>
        </authorList>
    </citation>
    <scope>NUCLEOTIDE SEQUENCE</scope>
</reference>
<organism evidence="1 2">
    <name type="scientific">Trichonephila clavata</name>
    <name type="common">Joro spider</name>
    <name type="synonym">Nephila clavata</name>
    <dbReference type="NCBI Taxonomy" id="2740835"/>
    <lineage>
        <taxon>Eukaryota</taxon>
        <taxon>Metazoa</taxon>
        <taxon>Ecdysozoa</taxon>
        <taxon>Arthropoda</taxon>
        <taxon>Chelicerata</taxon>
        <taxon>Arachnida</taxon>
        <taxon>Araneae</taxon>
        <taxon>Araneomorphae</taxon>
        <taxon>Entelegynae</taxon>
        <taxon>Araneoidea</taxon>
        <taxon>Nephilidae</taxon>
        <taxon>Trichonephila</taxon>
    </lineage>
</organism>
<gene>
    <name evidence="1" type="ORF">TNCT_586951</name>
</gene>
<dbReference type="EMBL" id="BMAO01036276">
    <property type="protein sequence ID" value="GFR09463.1"/>
    <property type="molecule type" value="Genomic_DNA"/>
</dbReference>
<protein>
    <submittedName>
        <fullName evidence="1">Uncharacterized protein</fullName>
    </submittedName>
</protein>
<dbReference type="AlphaFoldDB" id="A0A8X6GR80"/>
<comment type="caution">
    <text evidence="1">The sequence shown here is derived from an EMBL/GenBank/DDBJ whole genome shotgun (WGS) entry which is preliminary data.</text>
</comment>
<evidence type="ECO:0000313" key="2">
    <source>
        <dbReference type="Proteomes" id="UP000887116"/>
    </source>
</evidence>
<proteinExistence type="predicted"/>
<keyword evidence="2" id="KW-1185">Reference proteome</keyword>
<sequence length="75" mass="8362">MSYTYIKSQRSGSNTVRQQVNRFAHGAANAEADGIQRLPHRWQSVVTLAGLRVFRLSGGGEVGKFVYLDYCSIKI</sequence>
<accession>A0A8X6GR80</accession>
<evidence type="ECO:0000313" key="1">
    <source>
        <dbReference type="EMBL" id="GFR09463.1"/>
    </source>
</evidence>